<reference evidence="2" key="1">
    <citation type="submission" date="2020-02" db="EMBL/GenBank/DDBJ databases">
        <authorList>
            <person name="Palmer J.M."/>
        </authorList>
    </citation>
    <scope>NUCLEOTIDE SEQUENCE</scope>
    <source>
        <strain evidence="2">EPUS1.4</strain>
        <tissue evidence="2">Thallus</tissue>
    </source>
</reference>
<proteinExistence type="predicted"/>
<keyword evidence="3" id="KW-1185">Reference proteome</keyword>
<gene>
    <name evidence="2" type="ORF">GJ744_007392</name>
</gene>
<sequence length="539" mass="58856">MSQIVEGFIDMIVGRGLADQRDTARYERDLVGAEARNKLVKEVFFESYRPASPCKAGETKPLLERTVSLAGTIPQQGSIRPPRVRRRRVGACGKYVTPMGPPDISCADIPEEQLSRTYSRSSVWDPKTNPVPPMQEMEGFGRFRRSVHADANWQLDKYRGDLQTLGPVAVQRLGDFEIANLKDGVMNNIRTSSYTSLASRSDSGESSTYPRICRGFSPATISSITKASKGYSISPKRNSFRTTSPNHIDATNERIRPQCKRKSFLRFEAGPASLATIDEAAGVQQKKKTVPLIFDEKGAADAVIDDEEYETYEESFAPAKAPTKPNAQNAIKVSWNWHEKAAQMPQAVLPAKTRGSRQYRTFDHAPEKARVVQKKSTKIATRRLSSRGGKALANRVIAKDDIIQAIDTKLPAGAKAPASPINSAPPSAVVSIEPPSTSSDGSADTNKAAATLYIATPKASTAVSNGNNDALCPSNRANQPVTTGVPHYPRLSSIQGRQRSNTAFRVRPGNIPISYLEGNAKHLLDTCEIDRKPLQPVPV</sequence>
<feature type="compositionally biased region" description="Polar residues" evidence="1">
    <location>
        <begin position="434"/>
        <end position="444"/>
    </location>
</feature>
<comment type="caution">
    <text evidence="2">The sequence shown here is derived from an EMBL/GenBank/DDBJ whole genome shotgun (WGS) entry which is preliminary data.</text>
</comment>
<evidence type="ECO:0000256" key="1">
    <source>
        <dbReference type="SAM" id="MobiDB-lite"/>
    </source>
</evidence>
<feature type="region of interest" description="Disordered" evidence="1">
    <location>
        <begin position="417"/>
        <end position="444"/>
    </location>
</feature>
<organism evidence="2 3">
    <name type="scientific">Endocarpon pusillum</name>
    <dbReference type="NCBI Taxonomy" id="364733"/>
    <lineage>
        <taxon>Eukaryota</taxon>
        <taxon>Fungi</taxon>
        <taxon>Dikarya</taxon>
        <taxon>Ascomycota</taxon>
        <taxon>Pezizomycotina</taxon>
        <taxon>Eurotiomycetes</taxon>
        <taxon>Chaetothyriomycetidae</taxon>
        <taxon>Verrucariales</taxon>
        <taxon>Verrucariaceae</taxon>
        <taxon>Endocarpon</taxon>
    </lineage>
</organism>
<dbReference type="OrthoDB" id="4160901at2759"/>
<dbReference type="EMBL" id="JAACFV010000036">
    <property type="protein sequence ID" value="KAF7509881.1"/>
    <property type="molecule type" value="Genomic_DNA"/>
</dbReference>
<protein>
    <submittedName>
        <fullName evidence="2">Uncharacterized protein</fullName>
    </submittedName>
</protein>
<evidence type="ECO:0000313" key="3">
    <source>
        <dbReference type="Proteomes" id="UP000606974"/>
    </source>
</evidence>
<accession>A0A8H7AMP0</accession>
<dbReference type="Proteomes" id="UP000606974">
    <property type="component" value="Unassembled WGS sequence"/>
</dbReference>
<name>A0A8H7AMP0_9EURO</name>
<evidence type="ECO:0000313" key="2">
    <source>
        <dbReference type="EMBL" id="KAF7509881.1"/>
    </source>
</evidence>
<feature type="compositionally biased region" description="Low complexity" evidence="1">
    <location>
        <begin position="417"/>
        <end position="431"/>
    </location>
</feature>
<dbReference type="AlphaFoldDB" id="A0A8H7AMP0"/>